<feature type="domain" description="L27" evidence="1">
    <location>
        <begin position="5"/>
        <end position="65"/>
    </location>
</feature>
<reference evidence="2 3" key="1">
    <citation type="journal article" date="2023" name="Arcadia Sci">
        <title>De novo assembly of a long-read Amblyomma americanum tick genome.</title>
        <authorList>
            <person name="Chou S."/>
            <person name="Poskanzer K.E."/>
            <person name="Rollins M."/>
            <person name="Thuy-Boun P.S."/>
        </authorList>
    </citation>
    <scope>NUCLEOTIDE SEQUENCE [LARGE SCALE GENOMIC DNA]</scope>
    <source>
        <strain evidence="2">F_SG_1</strain>
        <tissue evidence="2">Salivary glands</tissue>
    </source>
</reference>
<gene>
    <name evidence="2" type="ORF">V5799_004267</name>
</gene>
<dbReference type="Proteomes" id="UP001321473">
    <property type="component" value="Unassembled WGS sequence"/>
</dbReference>
<sequence length="152" mass="17449">MPVRKQGEAHRALELLEEYHSKLSKPQDKQLRNAIERVIRIFKSRLFQALLDIQEFYEITLLDDTKSIQQKTAETLQIACKWENSPPITGTHSNSTEVRPPVIFLPRLLLLYSLRTVQHSGATQCIVMFYFARSAQLQLSVGTDCTMSQLSD</sequence>
<protein>
    <recommendedName>
        <fullName evidence="1">L27 domain-containing protein</fullName>
    </recommendedName>
</protein>
<dbReference type="GO" id="GO:0030054">
    <property type="term" value="C:cell junction"/>
    <property type="evidence" value="ECO:0007669"/>
    <property type="project" value="UniProtKB-ARBA"/>
</dbReference>
<organism evidence="2 3">
    <name type="scientific">Amblyomma americanum</name>
    <name type="common">Lone star tick</name>
    <dbReference type="NCBI Taxonomy" id="6943"/>
    <lineage>
        <taxon>Eukaryota</taxon>
        <taxon>Metazoa</taxon>
        <taxon>Ecdysozoa</taxon>
        <taxon>Arthropoda</taxon>
        <taxon>Chelicerata</taxon>
        <taxon>Arachnida</taxon>
        <taxon>Acari</taxon>
        <taxon>Parasitiformes</taxon>
        <taxon>Ixodida</taxon>
        <taxon>Ixodoidea</taxon>
        <taxon>Ixodidae</taxon>
        <taxon>Amblyomminae</taxon>
        <taxon>Amblyomma</taxon>
    </lineage>
</organism>
<evidence type="ECO:0000259" key="1">
    <source>
        <dbReference type="PROSITE" id="PS51022"/>
    </source>
</evidence>
<accession>A0AAQ4D6L4</accession>
<dbReference type="FunFam" id="1.10.287.470:FF:000001">
    <property type="entry name" value="Disks large 1 isoform X3"/>
    <property type="match status" value="1"/>
</dbReference>
<dbReference type="PROSITE" id="PS51022">
    <property type="entry name" value="L27"/>
    <property type="match status" value="1"/>
</dbReference>
<proteinExistence type="predicted"/>
<comment type="caution">
    <text evidence="2">The sequence shown here is derived from an EMBL/GenBank/DDBJ whole genome shotgun (WGS) entry which is preliminary data.</text>
</comment>
<evidence type="ECO:0000313" key="2">
    <source>
        <dbReference type="EMBL" id="KAK8758104.1"/>
    </source>
</evidence>
<dbReference type="InterPro" id="IPR036892">
    <property type="entry name" value="L27_dom_sf"/>
</dbReference>
<dbReference type="InterPro" id="IPR015143">
    <property type="entry name" value="L27_1"/>
</dbReference>
<evidence type="ECO:0000313" key="3">
    <source>
        <dbReference type="Proteomes" id="UP001321473"/>
    </source>
</evidence>
<dbReference type="SUPFAM" id="SSF101288">
    <property type="entry name" value="L27 domain"/>
    <property type="match status" value="1"/>
</dbReference>
<dbReference type="Pfam" id="PF09058">
    <property type="entry name" value="L27_1"/>
    <property type="match status" value="1"/>
</dbReference>
<dbReference type="SMART" id="SM00569">
    <property type="entry name" value="L27"/>
    <property type="match status" value="1"/>
</dbReference>
<name>A0AAQ4D6L4_AMBAM</name>
<dbReference type="EMBL" id="JARKHS020034473">
    <property type="protein sequence ID" value="KAK8758104.1"/>
    <property type="molecule type" value="Genomic_DNA"/>
</dbReference>
<dbReference type="Gene3D" id="1.10.287.470">
    <property type="entry name" value="Helix hairpin bin"/>
    <property type="match status" value="1"/>
</dbReference>
<dbReference type="InterPro" id="IPR004172">
    <property type="entry name" value="L27_dom"/>
</dbReference>
<keyword evidence="3" id="KW-1185">Reference proteome</keyword>
<dbReference type="AlphaFoldDB" id="A0AAQ4D6L4"/>